<gene>
    <name evidence="2" type="ORF">P153DRAFT_392530</name>
</gene>
<feature type="compositionally biased region" description="Low complexity" evidence="1">
    <location>
        <begin position="323"/>
        <end position="332"/>
    </location>
</feature>
<feature type="compositionally biased region" description="Low complexity" evidence="1">
    <location>
        <begin position="284"/>
        <end position="303"/>
    </location>
</feature>
<dbReference type="Proteomes" id="UP000799771">
    <property type="component" value="Unassembled WGS sequence"/>
</dbReference>
<evidence type="ECO:0000313" key="3">
    <source>
        <dbReference type="Proteomes" id="UP000799771"/>
    </source>
</evidence>
<feature type="compositionally biased region" description="Polar residues" evidence="1">
    <location>
        <begin position="175"/>
        <end position="185"/>
    </location>
</feature>
<feature type="compositionally biased region" description="Basic and acidic residues" evidence="1">
    <location>
        <begin position="448"/>
        <end position="457"/>
    </location>
</feature>
<feature type="region of interest" description="Disordered" evidence="1">
    <location>
        <begin position="229"/>
        <end position="258"/>
    </location>
</feature>
<feature type="region of interest" description="Disordered" evidence="1">
    <location>
        <begin position="272"/>
        <end position="343"/>
    </location>
</feature>
<feature type="compositionally biased region" description="Basic and acidic residues" evidence="1">
    <location>
        <begin position="424"/>
        <end position="433"/>
    </location>
</feature>
<name>A0A6A6ASE1_9PLEO</name>
<dbReference type="RefSeq" id="XP_033528292.1">
    <property type="nucleotide sequence ID" value="XM_033671156.1"/>
</dbReference>
<evidence type="ECO:0000313" key="2">
    <source>
        <dbReference type="EMBL" id="KAF2133905.1"/>
    </source>
</evidence>
<feature type="compositionally biased region" description="Polar residues" evidence="1">
    <location>
        <begin position="193"/>
        <end position="205"/>
    </location>
</feature>
<dbReference type="EMBL" id="ML977498">
    <property type="protein sequence ID" value="KAF2133905.1"/>
    <property type="molecule type" value="Genomic_DNA"/>
</dbReference>
<dbReference type="AlphaFoldDB" id="A0A6A6ASE1"/>
<protein>
    <submittedName>
        <fullName evidence="2">Uncharacterized protein</fullName>
    </submittedName>
</protein>
<accession>A0A6A6ASE1</accession>
<keyword evidence="3" id="KW-1185">Reference proteome</keyword>
<dbReference type="OrthoDB" id="3793969at2759"/>
<feature type="compositionally biased region" description="Basic and acidic residues" evidence="1">
    <location>
        <begin position="333"/>
        <end position="343"/>
    </location>
</feature>
<dbReference type="GeneID" id="54411588"/>
<feature type="region of interest" description="Disordered" evidence="1">
    <location>
        <begin position="121"/>
        <end position="216"/>
    </location>
</feature>
<sequence>MLVMGSDWPHRALPRFSELFSSSSAAAIDTIPSYERIGDSESILRNTPSTAPAPSAPAIAERPLWMIENHASTQPNLPELSVPAMAPGRQFQRYSAPQAAMPRGSASTSEVCLMQDAAHTQTPISAPRQDSAVLPSPDFTFSSSIRSPRSAHRQPSPRPHSHSSTHSSPTLTAVILQSHQTNSHSGPHHSQRNHSTSLSSTSQNPLPFPRTHEYPGDQTAVVDIRPAAKTMRPSSPHDHINGNNNNNTTAPVAPPARQGRYNVRFAANYTSENMPSSQKHRQDAAPATPASAPTAASEPSPTSQEQPAPTEEPSIKLFNATLQSTDSQQSQSRQKEGESSVERCHGCNEAWRRPLPNIEQFRRASPAETGHELSMTSHNLIAQLRDHRLKADAAYDQWKWHHSHCIPREGYIPPTSPSSIASPDDIHSKDTEFVSHNGNHTETLSNKRKSDIPHEEDQPTTSKLRKVTFDSKSTAPPVRPPTPA</sequence>
<evidence type="ECO:0000256" key="1">
    <source>
        <dbReference type="SAM" id="MobiDB-lite"/>
    </source>
</evidence>
<proteinExistence type="predicted"/>
<reference evidence="2" key="1">
    <citation type="journal article" date="2020" name="Stud. Mycol.">
        <title>101 Dothideomycetes genomes: a test case for predicting lifestyles and emergence of pathogens.</title>
        <authorList>
            <person name="Haridas S."/>
            <person name="Albert R."/>
            <person name="Binder M."/>
            <person name="Bloem J."/>
            <person name="Labutti K."/>
            <person name="Salamov A."/>
            <person name="Andreopoulos B."/>
            <person name="Baker S."/>
            <person name="Barry K."/>
            <person name="Bills G."/>
            <person name="Bluhm B."/>
            <person name="Cannon C."/>
            <person name="Castanera R."/>
            <person name="Culley D."/>
            <person name="Daum C."/>
            <person name="Ezra D."/>
            <person name="Gonzalez J."/>
            <person name="Henrissat B."/>
            <person name="Kuo A."/>
            <person name="Liang C."/>
            <person name="Lipzen A."/>
            <person name="Lutzoni F."/>
            <person name="Magnuson J."/>
            <person name="Mondo S."/>
            <person name="Nolan M."/>
            <person name="Ohm R."/>
            <person name="Pangilinan J."/>
            <person name="Park H.-J."/>
            <person name="Ramirez L."/>
            <person name="Alfaro M."/>
            <person name="Sun H."/>
            <person name="Tritt A."/>
            <person name="Yoshinaga Y."/>
            <person name="Zwiers L.-H."/>
            <person name="Turgeon B."/>
            <person name="Goodwin S."/>
            <person name="Spatafora J."/>
            <person name="Crous P."/>
            <person name="Grigoriev I."/>
        </authorList>
    </citation>
    <scope>NUCLEOTIDE SEQUENCE</scope>
    <source>
        <strain evidence="2">CBS 119687</strain>
    </source>
</reference>
<feature type="compositionally biased region" description="Polar residues" evidence="1">
    <location>
        <begin position="434"/>
        <end position="444"/>
    </location>
</feature>
<feature type="region of interest" description="Disordered" evidence="1">
    <location>
        <begin position="411"/>
        <end position="484"/>
    </location>
</feature>
<organism evidence="2 3">
    <name type="scientific">Dothidotthia symphoricarpi CBS 119687</name>
    <dbReference type="NCBI Taxonomy" id="1392245"/>
    <lineage>
        <taxon>Eukaryota</taxon>
        <taxon>Fungi</taxon>
        <taxon>Dikarya</taxon>
        <taxon>Ascomycota</taxon>
        <taxon>Pezizomycotina</taxon>
        <taxon>Dothideomycetes</taxon>
        <taxon>Pleosporomycetidae</taxon>
        <taxon>Pleosporales</taxon>
        <taxon>Dothidotthiaceae</taxon>
        <taxon>Dothidotthia</taxon>
    </lineage>
</organism>